<accession>A0ACC7MVS2</accession>
<sequence>MSDIQPTITGFISPYGDYNLRNTQALSGVSHLWQDFFARALADQSGEAVLPESLNFPPVDLDSPVEPTVGSDLLAHIVSQRECDVKDTEVRPPEPLFLPIAEFEMDLADKPFPPFPPEEIVAQQKQQDFESGWVRPIVLTAGQPLPETGPAPQPRALHLPIAEFELELLDKPFPPFSPEEMVEQQKQLEFDSRWARPIVLQNLRLAA</sequence>
<dbReference type="Proteomes" id="UP001622950">
    <property type="component" value="Unassembled WGS sequence"/>
</dbReference>
<protein>
    <submittedName>
        <fullName evidence="1">Energy transducer TonB</fullName>
    </submittedName>
</protein>
<comment type="caution">
    <text evidence="1">The sequence shown here is derived from an EMBL/GenBank/DDBJ whole genome shotgun (WGS) entry which is preliminary data.</text>
</comment>
<organism evidence="1 2">
    <name type="scientific">Pseudomonas neuropathica</name>
    <dbReference type="NCBI Taxonomy" id="2730425"/>
    <lineage>
        <taxon>Bacteria</taxon>
        <taxon>Pseudomonadati</taxon>
        <taxon>Pseudomonadota</taxon>
        <taxon>Gammaproteobacteria</taxon>
        <taxon>Pseudomonadales</taxon>
        <taxon>Pseudomonadaceae</taxon>
        <taxon>Pseudomonas</taxon>
    </lineage>
</organism>
<proteinExistence type="predicted"/>
<keyword evidence="2" id="KW-1185">Reference proteome</keyword>
<name>A0ACC7MVS2_9PSED</name>
<reference evidence="1" key="1">
    <citation type="submission" date="2024-11" db="EMBL/GenBank/DDBJ databases">
        <authorList>
            <person name="Lucas J.A."/>
        </authorList>
    </citation>
    <scope>NUCLEOTIDE SEQUENCE</scope>
    <source>
        <strain evidence="1">Z 8.8</strain>
    </source>
</reference>
<evidence type="ECO:0000313" key="2">
    <source>
        <dbReference type="Proteomes" id="UP001622950"/>
    </source>
</evidence>
<dbReference type="EMBL" id="JBJHQE010000023">
    <property type="protein sequence ID" value="MFK9081828.1"/>
    <property type="molecule type" value="Genomic_DNA"/>
</dbReference>
<evidence type="ECO:0000313" key="1">
    <source>
        <dbReference type="EMBL" id="MFK9081828.1"/>
    </source>
</evidence>
<gene>
    <name evidence="1" type="ORF">ACJEBM_14210</name>
</gene>